<dbReference type="GO" id="GO:0005524">
    <property type="term" value="F:ATP binding"/>
    <property type="evidence" value="ECO:0007669"/>
    <property type="project" value="UniProtKB-KW"/>
</dbReference>
<evidence type="ECO:0000259" key="13">
    <source>
        <dbReference type="PROSITE" id="PS50862"/>
    </source>
</evidence>
<evidence type="ECO:0000256" key="10">
    <source>
        <dbReference type="ARBA" id="ARBA00031900"/>
    </source>
</evidence>
<dbReference type="Gene3D" id="3.30.930.10">
    <property type="entry name" value="Bira Bifunctional Protein, Domain 2"/>
    <property type="match status" value="1"/>
</dbReference>
<dbReference type="FunFam" id="3.40.50.800:FF:000001">
    <property type="entry name" value="Threonine--tRNA ligase"/>
    <property type="match status" value="1"/>
</dbReference>
<dbReference type="PROSITE" id="PS50862">
    <property type="entry name" value="AA_TRNA_LIGASE_II"/>
    <property type="match status" value="1"/>
</dbReference>
<keyword evidence="8" id="KW-0648">Protein biosynthesis</keyword>
<dbReference type="EMBL" id="NBIV01000010">
    <property type="protein sequence ID" value="PXF48950.1"/>
    <property type="molecule type" value="Genomic_DNA"/>
</dbReference>
<dbReference type="GO" id="GO:0005737">
    <property type="term" value="C:cytoplasm"/>
    <property type="evidence" value="ECO:0007669"/>
    <property type="project" value="InterPro"/>
</dbReference>
<feature type="region of interest" description="Disordered" evidence="12">
    <location>
        <begin position="62"/>
        <end position="91"/>
    </location>
</feature>
<dbReference type="AlphaFoldDB" id="A0A2V3J6E4"/>
<keyword evidence="15" id="KW-1185">Reference proteome</keyword>
<dbReference type="Pfam" id="PF07973">
    <property type="entry name" value="tRNA_SAD"/>
    <property type="match status" value="1"/>
</dbReference>
<dbReference type="Gene3D" id="3.40.50.800">
    <property type="entry name" value="Anticodon-binding domain"/>
    <property type="match status" value="1"/>
</dbReference>
<dbReference type="InterPro" id="IPR002320">
    <property type="entry name" value="Thr-tRNA-ligase_IIa"/>
</dbReference>
<evidence type="ECO:0000256" key="11">
    <source>
        <dbReference type="ARBA" id="ARBA00049515"/>
    </source>
</evidence>
<dbReference type="PRINTS" id="PR01047">
    <property type="entry name" value="TRNASYNTHTHR"/>
</dbReference>
<dbReference type="HAMAP" id="MF_00184">
    <property type="entry name" value="Thr_tRNA_synth"/>
    <property type="match status" value="1"/>
</dbReference>
<name>A0A2V3J6E4_9FLOR</name>
<dbReference type="GO" id="GO:0046872">
    <property type="term" value="F:metal ion binding"/>
    <property type="evidence" value="ECO:0007669"/>
    <property type="project" value="UniProtKB-KW"/>
</dbReference>
<dbReference type="InterPro" id="IPR002314">
    <property type="entry name" value="aa-tRNA-synt_IIb"/>
</dbReference>
<dbReference type="InterPro" id="IPR006195">
    <property type="entry name" value="aa-tRNA-synth_II"/>
</dbReference>
<dbReference type="EC" id="6.1.1.3" evidence="2"/>
<dbReference type="Proteomes" id="UP000247409">
    <property type="component" value="Unassembled WGS sequence"/>
</dbReference>
<keyword evidence="5" id="KW-0547">Nucleotide-binding</keyword>
<evidence type="ECO:0000313" key="14">
    <source>
        <dbReference type="EMBL" id="PXF48950.1"/>
    </source>
</evidence>
<evidence type="ECO:0000256" key="4">
    <source>
        <dbReference type="ARBA" id="ARBA00022723"/>
    </source>
</evidence>
<dbReference type="CDD" id="cd00860">
    <property type="entry name" value="ThrRS_anticodon"/>
    <property type="match status" value="1"/>
</dbReference>
<accession>A0A2V3J6E4</accession>
<dbReference type="Pfam" id="PF00587">
    <property type="entry name" value="tRNA-synt_2b"/>
    <property type="match status" value="1"/>
</dbReference>
<dbReference type="Pfam" id="PF03129">
    <property type="entry name" value="HGTP_anticodon"/>
    <property type="match status" value="1"/>
</dbReference>
<dbReference type="GO" id="GO:0006435">
    <property type="term" value="P:threonyl-tRNA aminoacylation"/>
    <property type="evidence" value="ECO:0007669"/>
    <property type="project" value="InterPro"/>
</dbReference>
<dbReference type="STRING" id="448386.A0A2V3J6E4"/>
<dbReference type="Gene3D" id="3.30.980.10">
    <property type="entry name" value="Threonyl-trna Synthetase, Chain A, domain 2"/>
    <property type="match status" value="1"/>
</dbReference>
<feature type="domain" description="Aminoacyl-transfer RNA synthetases class-II family profile" evidence="13">
    <location>
        <begin position="277"/>
        <end position="582"/>
    </location>
</feature>
<keyword evidence="6" id="KW-0862">Zinc</keyword>
<dbReference type="InterPro" id="IPR018163">
    <property type="entry name" value="Thr/Ala-tRNA-synth_IIc_edit"/>
</dbReference>
<keyword evidence="3 14" id="KW-0436">Ligase</keyword>
<evidence type="ECO:0000256" key="9">
    <source>
        <dbReference type="ARBA" id="ARBA00023146"/>
    </source>
</evidence>
<dbReference type="OrthoDB" id="5423599at2759"/>
<evidence type="ECO:0000256" key="1">
    <source>
        <dbReference type="ARBA" id="ARBA00008226"/>
    </source>
</evidence>
<evidence type="ECO:0000256" key="7">
    <source>
        <dbReference type="ARBA" id="ARBA00022840"/>
    </source>
</evidence>
<keyword evidence="9" id="KW-0030">Aminoacyl-tRNA synthetase</keyword>
<dbReference type="SUPFAM" id="SSF52954">
    <property type="entry name" value="Class II aaRS ABD-related"/>
    <property type="match status" value="1"/>
</dbReference>
<comment type="caution">
    <text evidence="14">The sequence shown here is derived from an EMBL/GenBank/DDBJ whole genome shotgun (WGS) entry which is preliminary data.</text>
</comment>
<sequence length="684" mass="77995">MAAFPSFRPRAARELGELLLRAMSPPSRLFFVAAAPLRARLRSSLPPRRLALSRSVAPPPFRRSAPSLVASVTSAAKDTPSPHIQPPPQPLSLPTNHSNPHLFRLRHTAAHVLAMAVQRLFPRAQVTIGPCIQNGFYYDFDHSQPFTDRDLKRIKKEMDKIIRQNLPLRREQISRDDARTRIETIQEPYKLQILNDISDPITVYHIGDKWWDLCAGPHVERTGNLNPKAVALETVAGAYWRGDEKNAMLQRIYGTAWETPDQLQEYLRLKEEAKRRDHRVLGAKLGLFTIQEAAGGGLVFWHPKGSRIRTIIEHFWKKRHVDNGYELLYTPHVANVDLWKTSGHFDFYQESMFDQMDVEHEQYQLKPMNCPFHCLVFKDGLRSYRELPLRWAELGTVYRYERSGTLHGLMRVRGFTQDDAHIFCLPDQLADEIRRVLDLTESILGRFGFTQYEIMLSTRPEKSVGSDDIWDKATEALKEALETKGWQYSIDEGGGAFYGPKIDVNIKDAIGRLWQCSTVQCDFNLPQRFELEYVDRDGERKRPIMVHRAIFGSVERFFGILVESYAGEFPLWLAPVQLKLLPVTDEARRYCEEVALRAKDTGLRVEVDASGERLGKMVRNGEQERVPLLAIVGEKETGSGTLSIRSRQDGDLGVVSVDRTLEAIRIAAERGTAFEAVDVVASEV</sequence>
<dbReference type="GO" id="GO:0004829">
    <property type="term" value="F:threonine-tRNA ligase activity"/>
    <property type="evidence" value="ECO:0007669"/>
    <property type="project" value="UniProtKB-EC"/>
</dbReference>
<dbReference type="FunFam" id="3.30.54.20:FF:000002">
    <property type="entry name" value="Threonine--tRNA ligase"/>
    <property type="match status" value="1"/>
</dbReference>
<evidence type="ECO:0000256" key="3">
    <source>
        <dbReference type="ARBA" id="ARBA00022598"/>
    </source>
</evidence>
<comment type="similarity">
    <text evidence="1">Belongs to the class-II aminoacyl-tRNA synthetase family.</text>
</comment>
<evidence type="ECO:0000313" key="15">
    <source>
        <dbReference type="Proteomes" id="UP000247409"/>
    </source>
</evidence>
<evidence type="ECO:0000256" key="5">
    <source>
        <dbReference type="ARBA" id="ARBA00022741"/>
    </source>
</evidence>
<dbReference type="InterPro" id="IPR033728">
    <property type="entry name" value="ThrRS_core"/>
</dbReference>
<keyword evidence="4" id="KW-0479">Metal-binding</keyword>
<evidence type="ECO:0000256" key="12">
    <source>
        <dbReference type="SAM" id="MobiDB-lite"/>
    </source>
</evidence>
<dbReference type="CDD" id="cd00771">
    <property type="entry name" value="ThrRS_core"/>
    <property type="match status" value="1"/>
</dbReference>
<evidence type="ECO:0000256" key="6">
    <source>
        <dbReference type="ARBA" id="ARBA00022833"/>
    </source>
</evidence>
<dbReference type="NCBIfam" id="TIGR00418">
    <property type="entry name" value="thrS"/>
    <property type="match status" value="1"/>
</dbReference>
<dbReference type="Gene3D" id="3.30.54.20">
    <property type="match status" value="1"/>
</dbReference>
<dbReference type="PANTHER" id="PTHR11451">
    <property type="entry name" value="THREONINE-TRNA LIGASE"/>
    <property type="match status" value="1"/>
</dbReference>
<dbReference type="InterPro" id="IPR036621">
    <property type="entry name" value="Anticodon-bd_dom_sf"/>
</dbReference>
<keyword evidence="7" id="KW-0067">ATP-binding</keyword>
<dbReference type="InterPro" id="IPR004154">
    <property type="entry name" value="Anticodon-bd"/>
</dbReference>
<gene>
    <name evidence="14" type="ORF">BWQ96_01292</name>
</gene>
<dbReference type="SMART" id="SM00863">
    <property type="entry name" value="tRNA_SAD"/>
    <property type="match status" value="1"/>
</dbReference>
<dbReference type="FunFam" id="3.30.930.10:FF:000002">
    <property type="entry name" value="Threonine--tRNA ligase"/>
    <property type="match status" value="1"/>
</dbReference>
<comment type="catalytic activity">
    <reaction evidence="11">
        <text>tRNA(Thr) + L-threonine + ATP = L-threonyl-tRNA(Thr) + AMP + diphosphate + H(+)</text>
        <dbReference type="Rhea" id="RHEA:24624"/>
        <dbReference type="Rhea" id="RHEA-COMP:9670"/>
        <dbReference type="Rhea" id="RHEA-COMP:9704"/>
        <dbReference type="ChEBI" id="CHEBI:15378"/>
        <dbReference type="ChEBI" id="CHEBI:30616"/>
        <dbReference type="ChEBI" id="CHEBI:33019"/>
        <dbReference type="ChEBI" id="CHEBI:57926"/>
        <dbReference type="ChEBI" id="CHEBI:78442"/>
        <dbReference type="ChEBI" id="CHEBI:78534"/>
        <dbReference type="ChEBI" id="CHEBI:456215"/>
        <dbReference type="EC" id="6.1.1.3"/>
    </reaction>
</comment>
<proteinExistence type="inferred from homology"/>
<dbReference type="InterPro" id="IPR012947">
    <property type="entry name" value="tRNA_SAD"/>
</dbReference>
<reference evidence="14 15" key="1">
    <citation type="journal article" date="2018" name="Mol. Biol. Evol.">
        <title>Analysis of the draft genome of the red seaweed Gracilariopsis chorda provides insights into genome size evolution in Rhodophyta.</title>
        <authorList>
            <person name="Lee J."/>
            <person name="Yang E.C."/>
            <person name="Graf L."/>
            <person name="Yang J.H."/>
            <person name="Qiu H."/>
            <person name="Zel Zion U."/>
            <person name="Chan C.X."/>
            <person name="Stephens T.G."/>
            <person name="Weber A.P.M."/>
            <person name="Boo G.H."/>
            <person name="Boo S.M."/>
            <person name="Kim K.M."/>
            <person name="Shin Y."/>
            <person name="Jung M."/>
            <person name="Lee S.J."/>
            <person name="Yim H.S."/>
            <person name="Lee J.H."/>
            <person name="Bhattacharya D."/>
            <person name="Yoon H.S."/>
        </authorList>
    </citation>
    <scope>NUCLEOTIDE SEQUENCE [LARGE SCALE GENOMIC DNA]</scope>
    <source>
        <strain evidence="14 15">SKKU-2015</strain>
        <tissue evidence="14">Whole body</tissue>
    </source>
</reference>
<dbReference type="SUPFAM" id="SSF55681">
    <property type="entry name" value="Class II aaRS and biotin synthetases"/>
    <property type="match status" value="1"/>
</dbReference>
<dbReference type="PANTHER" id="PTHR11451:SF44">
    <property type="entry name" value="THREONINE--TRNA LIGASE, CHLOROPLASTIC_MITOCHONDRIAL 2"/>
    <property type="match status" value="1"/>
</dbReference>
<dbReference type="SUPFAM" id="SSF55186">
    <property type="entry name" value="ThrRS/AlaRS common domain"/>
    <property type="match status" value="1"/>
</dbReference>
<dbReference type="InterPro" id="IPR045864">
    <property type="entry name" value="aa-tRNA-synth_II/BPL/LPL"/>
</dbReference>
<protein>
    <recommendedName>
        <fullName evidence="2">threonine--tRNA ligase</fullName>
        <ecNumber evidence="2">6.1.1.3</ecNumber>
    </recommendedName>
    <alternativeName>
        <fullName evidence="10">Threonyl-tRNA synthetase</fullName>
    </alternativeName>
</protein>
<organism evidence="14 15">
    <name type="scientific">Gracilariopsis chorda</name>
    <dbReference type="NCBI Taxonomy" id="448386"/>
    <lineage>
        <taxon>Eukaryota</taxon>
        <taxon>Rhodophyta</taxon>
        <taxon>Florideophyceae</taxon>
        <taxon>Rhodymeniophycidae</taxon>
        <taxon>Gracilariales</taxon>
        <taxon>Gracilariaceae</taxon>
        <taxon>Gracilariopsis</taxon>
    </lineage>
</organism>
<evidence type="ECO:0000256" key="2">
    <source>
        <dbReference type="ARBA" id="ARBA00013163"/>
    </source>
</evidence>
<evidence type="ECO:0000256" key="8">
    <source>
        <dbReference type="ARBA" id="ARBA00022917"/>
    </source>
</evidence>
<dbReference type="InterPro" id="IPR047246">
    <property type="entry name" value="ThrRS_anticodon"/>
</dbReference>